<dbReference type="Proteomes" id="UP001519308">
    <property type="component" value="Unassembled WGS sequence"/>
</dbReference>
<reference evidence="1 2" key="1">
    <citation type="submission" date="2021-03" db="EMBL/GenBank/DDBJ databases">
        <title>Genomic Encyclopedia of Type Strains, Phase IV (KMG-IV): sequencing the most valuable type-strain genomes for metagenomic binning, comparative biology and taxonomic classification.</title>
        <authorList>
            <person name="Goeker M."/>
        </authorList>
    </citation>
    <scope>NUCLEOTIDE SEQUENCE [LARGE SCALE GENOMIC DNA]</scope>
    <source>
        <strain evidence="1 2">DSM 28650</strain>
    </source>
</reference>
<keyword evidence="2" id="KW-1185">Reference proteome</keyword>
<organism evidence="1 2">
    <name type="scientific">Clostridium punense</name>
    <dbReference type="NCBI Taxonomy" id="1054297"/>
    <lineage>
        <taxon>Bacteria</taxon>
        <taxon>Bacillati</taxon>
        <taxon>Bacillota</taxon>
        <taxon>Clostridia</taxon>
        <taxon>Eubacteriales</taxon>
        <taxon>Clostridiaceae</taxon>
        <taxon>Clostridium</taxon>
    </lineage>
</organism>
<evidence type="ECO:0000313" key="1">
    <source>
        <dbReference type="EMBL" id="MBP2022072.1"/>
    </source>
</evidence>
<accession>A0ABS4K2Q8</accession>
<proteinExistence type="predicted"/>
<evidence type="ECO:0000313" key="2">
    <source>
        <dbReference type="Proteomes" id="UP001519308"/>
    </source>
</evidence>
<gene>
    <name evidence="1" type="ORF">J2Z44_001873</name>
</gene>
<protein>
    <recommendedName>
        <fullName evidence="3">Phr family secreted Rap phosphatase inhibitor</fullName>
    </recommendedName>
</protein>
<comment type="caution">
    <text evidence="1">The sequence shown here is derived from an EMBL/GenBank/DDBJ whole genome shotgun (WGS) entry which is preliminary data.</text>
</comment>
<name>A0ABS4K2Q8_9CLOT</name>
<sequence>MKKMKKLLVVTLGAMLICLGANVVYERGSSEDPRPIGQIQTIHLS</sequence>
<dbReference type="RefSeq" id="WP_021283877.1">
    <property type="nucleotide sequence ID" value="NZ_JAGGLL010000012.1"/>
</dbReference>
<evidence type="ECO:0008006" key="3">
    <source>
        <dbReference type="Google" id="ProtNLM"/>
    </source>
</evidence>
<dbReference type="EMBL" id="JAGGLL010000012">
    <property type="protein sequence ID" value="MBP2022072.1"/>
    <property type="molecule type" value="Genomic_DNA"/>
</dbReference>